<dbReference type="SUPFAM" id="SSF55781">
    <property type="entry name" value="GAF domain-like"/>
    <property type="match status" value="1"/>
</dbReference>
<evidence type="ECO:0000256" key="1">
    <source>
        <dbReference type="ARBA" id="ARBA00022801"/>
    </source>
</evidence>
<evidence type="ECO:0000259" key="3">
    <source>
        <dbReference type="Pfam" id="PF07228"/>
    </source>
</evidence>
<dbReference type="AlphaFoldDB" id="A0A5C6FKR3"/>
<evidence type="ECO:0000256" key="2">
    <source>
        <dbReference type="SAM" id="Coils"/>
    </source>
</evidence>
<dbReference type="InterPro" id="IPR052016">
    <property type="entry name" value="Bact_Sigma-Reg"/>
</dbReference>
<dbReference type="GO" id="GO:0016791">
    <property type="term" value="F:phosphatase activity"/>
    <property type="evidence" value="ECO:0007669"/>
    <property type="project" value="TreeGrafter"/>
</dbReference>
<reference evidence="5 6" key="1">
    <citation type="submission" date="2019-02" db="EMBL/GenBank/DDBJ databases">
        <title>Deep-cultivation of Planctomycetes and their phenomic and genomic characterization uncovers novel biology.</title>
        <authorList>
            <person name="Wiegand S."/>
            <person name="Jogler M."/>
            <person name="Boedeker C."/>
            <person name="Pinto D."/>
            <person name="Vollmers J."/>
            <person name="Rivas-Marin E."/>
            <person name="Kohn T."/>
            <person name="Peeters S.H."/>
            <person name="Heuer A."/>
            <person name="Rast P."/>
            <person name="Oberbeckmann S."/>
            <person name="Bunk B."/>
            <person name="Jeske O."/>
            <person name="Meyerdierks A."/>
            <person name="Storesund J.E."/>
            <person name="Kallscheuer N."/>
            <person name="Luecker S."/>
            <person name="Lage O.M."/>
            <person name="Pohl T."/>
            <person name="Merkel B.J."/>
            <person name="Hornburger P."/>
            <person name="Mueller R.-W."/>
            <person name="Bruemmer F."/>
            <person name="Labrenz M."/>
            <person name="Spormann A.M."/>
            <person name="Op Den Camp H."/>
            <person name="Overmann J."/>
            <person name="Amann R."/>
            <person name="Jetten M.S.M."/>
            <person name="Mascher T."/>
            <person name="Medema M.H."/>
            <person name="Devos D.P."/>
            <person name="Kaster A.-K."/>
            <person name="Ovreas L."/>
            <person name="Rohde M."/>
            <person name="Galperin M.Y."/>
            <person name="Jogler C."/>
        </authorList>
    </citation>
    <scope>NUCLEOTIDE SEQUENCE [LARGE SCALE GENOMIC DNA]</scope>
    <source>
        <strain evidence="5 6">Poly51</strain>
    </source>
</reference>
<sequence>MARIALPLSRFAPTSKFPPVTKTLPNYLKVHRGPDHQNADAPRAGLPTCPPLDAVEQFWNDFSCATGWRLDRRAQRRDEPVQVLPAVSDVDLGSVFDQVTDLDALNGNAPEHRVDPTTGVEAFIDPASPSLGRPHYAGPEITIGLGKADATQLAESAARITAELEQTREALRAQSVELAARAALITGEGEATRLADRIQTLMSDACQATDCDAAILYLLDDNTEYLQARAAFGISPQTLSKAPRPLRGSRGDLEAMVRDVVTIDDFAAGSIDTWNAPESFAAGVCVVIKSADVPIGTLWLFANDTAEFGERDSSAARLVAAAISLELNSASHRRDETVTKKQNVAVRDLATWQQESMPVGAVLADHWRVDGMIESPADWATGWHTWDVLPDGSMMLAIAEAVDCSVTGVMHATIARAALAAHTGYRHTPAQMLGRISDTLWQTSTGEQLVSLLYARIDSETGEGEVASAGSITAMIGNRYGYRPLVDGCGEPLNSHIDARPVMKTFRLLEGETLLAYTRGMASKEADQRLLGNYIRTSMTNKDRNPLATIRRQLADQPLMSERGAVSLLRH</sequence>
<organism evidence="5 6">
    <name type="scientific">Rubripirellula tenax</name>
    <dbReference type="NCBI Taxonomy" id="2528015"/>
    <lineage>
        <taxon>Bacteria</taxon>
        <taxon>Pseudomonadati</taxon>
        <taxon>Planctomycetota</taxon>
        <taxon>Planctomycetia</taxon>
        <taxon>Pirellulales</taxon>
        <taxon>Pirellulaceae</taxon>
        <taxon>Rubripirellula</taxon>
    </lineage>
</organism>
<dbReference type="InterPro" id="IPR001932">
    <property type="entry name" value="PPM-type_phosphatase-like_dom"/>
</dbReference>
<dbReference type="InterPro" id="IPR003018">
    <property type="entry name" value="GAF"/>
</dbReference>
<dbReference type="InterPro" id="IPR029016">
    <property type="entry name" value="GAF-like_dom_sf"/>
</dbReference>
<keyword evidence="1" id="KW-0378">Hydrolase</keyword>
<accession>A0A5C6FKR3</accession>
<dbReference type="Gene3D" id="3.30.450.40">
    <property type="match status" value="1"/>
</dbReference>
<feature type="domain" description="PPM-type phosphatase" evidence="3">
    <location>
        <begin position="390"/>
        <end position="539"/>
    </location>
</feature>
<keyword evidence="6" id="KW-1185">Reference proteome</keyword>
<dbReference type="PANTHER" id="PTHR43156">
    <property type="entry name" value="STAGE II SPORULATION PROTEIN E-RELATED"/>
    <property type="match status" value="1"/>
</dbReference>
<name>A0A5C6FKR3_9BACT</name>
<protein>
    <submittedName>
        <fullName evidence="5">Stage II sporulation protein E (SpoIIE)</fullName>
    </submittedName>
</protein>
<dbReference type="PANTHER" id="PTHR43156:SF2">
    <property type="entry name" value="STAGE II SPORULATION PROTEIN E"/>
    <property type="match status" value="1"/>
</dbReference>
<proteinExistence type="predicted"/>
<feature type="coiled-coil region" evidence="2">
    <location>
        <begin position="150"/>
        <end position="181"/>
    </location>
</feature>
<dbReference type="Pfam" id="PF07228">
    <property type="entry name" value="SpoIIE"/>
    <property type="match status" value="1"/>
</dbReference>
<dbReference type="Proteomes" id="UP000318288">
    <property type="component" value="Unassembled WGS sequence"/>
</dbReference>
<evidence type="ECO:0000313" key="5">
    <source>
        <dbReference type="EMBL" id="TWU60597.1"/>
    </source>
</evidence>
<gene>
    <name evidence="5" type="ORF">Poly51_08750</name>
</gene>
<dbReference type="Gene3D" id="3.60.40.10">
    <property type="entry name" value="PPM-type phosphatase domain"/>
    <property type="match status" value="1"/>
</dbReference>
<dbReference type="EMBL" id="SJPW01000001">
    <property type="protein sequence ID" value="TWU60597.1"/>
    <property type="molecule type" value="Genomic_DNA"/>
</dbReference>
<evidence type="ECO:0000259" key="4">
    <source>
        <dbReference type="Pfam" id="PF13185"/>
    </source>
</evidence>
<feature type="domain" description="GAF" evidence="4">
    <location>
        <begin position="194"/>
        <end position="325"/>
    </location>
</feature>
<keyword evidence="2" id="KW-0175">Coiled coil</keyword>
<evidence type="ECO:0000313" key="6">
    <source>
        <dbReference type="Proteomes" id="UP000318288"/>
    </source>
</evidence>
<comment type="caution">
    <text evidence="5">The sequence shown here is derived from an EMBL/GenBank/DDBJ whole genome shotgun (WGS) entry which is preliminary data.</text>
</comment>
<dbReference type="Pfam" id="PF13185">
    <property type="entry name" value="GAF_2"/>
    <property type="match status" value="1"/>
</dbReference>
<dbReference type="InterPro" id="IPR036457">
    <property type="entry name" value="PPM-type-like_dom_sf"/>
</dbReference>
<dbReference type="OrthoDB" id="250169at2"/>